<dbReference type="Proteomes" id="UP001142055">
    <property type="component" value="Chromosome 2"/>
</dbReference>
<keyword evidence="1" id="KW-0812">Transmembrane</keyword>
<organism evidence="2 3">
    <name type="scientific">Blomia tropicalis</name>
    <name type="common">Mite</name>
    <dbReference type="NCBI Taxonomy" id="40697"/>
    <lineage>
        <taxon>Eukaryota</taxon>
        <taxon>Metazoa</taxon>
        <taxon>Ecdysozoa</taxon>
        <taxon>Arthropoda</taxon>
        <taxon>Chelicerata</taxon>
        <taxon>Arachnida</taxon>
        <taxon>Acari</taxon>
        <taxon>Acariformes</taxon>
        <taxon>Sarcoptiformes</taxon>
        <taxon>Astigmata</taxon>
        <taxon>Glycyphagoidea</taxon>
        <taxon>Echimyopodidae</taxon>
        <taxon>Blomia</taxon>
    </lineage>
</organism>
<keyword evidence="1" id="KW-1133">Transmembrane helix</keyword>
<sequence length="186" mass="21556">MATTVFTGHTLISNKSIWNLIYECRFNRQVSKAYIPYRKHRIVYNQLQEYNRITSLVLDGSNQIFGAVLYYFLLTNIPINIFLLSRSVFEDQSTIEETLSWGIVSAQLIAMFIVFSLLSWSTAVYHKPSKFISVLQPMLKGNTKWLCYKIKYTDLYHRLVDDGPKIGVAFGDMHTVTYVTSFEVII</sequence>
<dbReference type="AlphaFoldDB" id="A0A9Q0M5P9"/>
<proteinExistence type="predicted"/>
<accession>A0A9Q0M5P9</accession>
<evidence type="ECO:0000256" key="1">
    <source>
        <dbReference type="SAM" id="Phobius"/>
    </source>
</evidence>
<dbReference type="EMBL" id="JAPWDV010000002">
    <property type="protein sequence ID" value="KAJ6219469.1"/>
    <property type="molecule type" value="Genomic_DNA"/>
</dbReference>
<keyword evidence="1" id="KW-0472">Membrane</keyword>
<evidence type="ECO:0000313" key="2">
    <source>
        <dbReference type="EMBL" id="KAJ6219469.1"/>
    </source>
</evidence>
<feature type="transmembrane region" description="Helical" evidence="1">
    <location>
        <begin position="101"/>
        <end position="120"/>
    </location>
</feature>
<comment type="caution">
    <text evidence="2">The sequence shown here is derived from an EMBL/GenBank/DDBJ whole genome shotgun (WGS) entry which is preliminary data.</text>
</comment>
<evidence type="ECO:0000313" key="3">
    <source>
        <dbReference type="Proteomes" id="UP001142055"/>
    </source>
</evidence>
<keyword evidence="3" id="KW-1185">Reference proteome</keyword>
<name>A0A9Q0M5P9_BLOTA</name>
<reference evidence="2" key="1">
    <citation type="submission" date="2022-12" db="EMBL/GenBank/DDBJ databases">
        <title>Genome assemblies of Blomia tropicalis.</title>
        <authorList>
            <person name="Cui Y."/>
        </authorList>
    </citation>
    <scope>NUCLEOTIDE SEQUENCE</scope>
    <source>
        <tissue evidence="2">Adult mites</tissue>
    </source>
</reference>
<protein>
    <submittedName>
        <fullName evidence="2">Uncharacterized protein</fullName>
    </submittedName>
</protein>
<gene>
    <name evidence="2" type="ORF">RDWZM_005281</name>
</gene>
<feature type="transmembrane region" description="Helical" evidence="1">
    <location>
        <begin position="68"/>
        <end position="89"/>
    </location>
</feature>